<organism evidence="3">
    <name type="scientific">Onchocerca ochengi</name>
    <name type="common">Filarial nematode worm</name>
    <dbReference type="NCBI Taxonomy" id="42157"/>
    <lineage>
        <taxon>Eukaryota</taxon>
        <taxon>Metazoa</taxon>
        <taxon>Ecdysozoa</taxon>
        <taxon>Nematoda</taxon>
        <taxon>Chromadorea</taxon>
        <taxon>Rhabditida</taxon>
        <taxon>Spirurina</taxon>
        <taxon>Spiruromorpha</taxon>
        <taxon>Filarioidea</taxon>
        <taxon>Onchocercidae</taxon>
        <taxon>Onchocerca</taxon>
    </lineage>
</organism>
<evidence type="ECO:0000313" key="3">
    <source>
        <dbReference type="WBParaSite" id="nOo.2.0.1.t11818-RA"/>
    </source>
</evidence>
<evidence type="ECO:0000313" key="2">
    <source>
        <dbReference type="Proteomes" id="UP000271087"/>
    </source>
</evidence>
<dbReference type="AlphaFoldDB" id="A0A182EUI7"/>
<gene>
    <name evidence="1" type="ORF">NOO_LOCUS11818</name>
</gene>
<dbReference type="EMBL" id="UYRW01008866">
    <property type="protein sequence ID" value="VDM97174.1"/>
    <property type="molecule type" value="Genomic_DNA"/>
</dbReference>
<dbReference type="STRING" id="42157.A0A182EUI7"/>
<protein>
    <submittedName>
        <fullName evidence="3">Prevent-host-death protein</fullName>
    </submittedName>
</protein>
<accession>A0A182EUI7</accession>
<name>A0A182EUI7_ONCOC</name>
<sequence>EQLSLVTNQRESLQVPTKTHTIPESVLQDIRRLKLDEN</sequence>
<reference evidence="3" key="1">
    <citation type="submission" date="2016-06" db="UniProtKB">
        <authorList>
            <consortium name="WormBaseParasite"/>
        </authorList>
    </citation>
    <scope>IDENTIFICATION</scope>
</reference>
<reference evidence="1 2" key="2">
    <citation type="submission" date="2018-08" db="EMBL/GenBank/DDBJ databases">
        <authorList>
            <person name="Laetsch R D."/>
            <person name="Stevens L."/>
            <person name="Kumar S."/>
            <person name="Blaxter L. M."/>
        </authorList>
    </citation>
    <scope>NUCLEOTIDE SEQUENCE [LARGE SCALE GENOMIC DNA]</scope>
</reference>
<dbReference type="Gene3D" id="1.20.1050.10">
    <property type="match status" value="1"/>
</dbReference>
<dbReference type="WBParaSite" id="nOo.2.0.1.t11818-RA">
    <property type="protein sequence ID" value="nOo.2.0.1.t11818-RA"/>
    <property type="gene ID" value="nOo.2.0.1.g11818"/>
</dbReference>
<proteinExistence type="predicted"/>
<evidence type="ECO:0000313" key="1">
    <source>
        <dbReference type="EMBL" id="VDM97174.1"/>
    </source>
</evidence>
<dbReference type="Proteomes" id="UP000271087">
    <property type="component" value="Unassembled WGS sequence"/>
</dbReference>
<keyword evidence="2" id="KW-1185">Reference proteome</keyword>